<keyword evidence="1" id="KW-1133">Transmembrane helix</keyword>
<feature type="chain" id="PRO_5035755184" description="H-type lectin domain-containing protein" evidence="2">
    <location>
        <begin position="16"/>
        <end position="349"/>
    </location>
</feature>
<keyword evidence="2" id="KW-0732">Signal</keyword>
<evidence type="ECO:0000256" key="2">
    <source>
        <dbReference type="SAM" id="SignalP"/>
    </source>
</evidence>
<dbReference type="Pfam" id="PF09458">
    <property type="entry name" value="H_lectin"/>
    <property type="match status" value="1"/>
</dbReference>
<dbReference type="Proteomes" id="UP000692954">
    <property type="component" value="Unassembled WGS sequence"/>
</dbReference>
<name>A0A8S1PQ40_9CILI</name>
<organism evidence="4 5">
    <name type="scientific">Paramecium sonneborni</name>
    <dbReference type="NCBI Taxonomy" id="65129"/>
    <lineage>
        <taxon>Eukaryota</taxon>
        <taxon>Sar</taxon>
        <taxon>Alveolata</taxon>
        <taxon>Ciliophora</taxon>
        <taxon>Intramacronucleata</taxon>
        <taxon>Oligohymenophorea</taxon>
        <taxon>Peniculida</taxon>
        <taxon>Parameciidae</taxon>
        <taxon>Paramecium</taxon>
    </lineage>
</organism>
<dbReference type="EMBL" id="CAJJDN010000083">
    <property type="protein sequence ID" value="CAD8105141.1"/>
    <property type="molecule type" value="Genomic_DNA"/>
</dbReference>
<keyword evidence="1" id="KW-0812">Transmembrane</keyword>
<dbReference type="InterPro" id="IPR019019">
    <property type="entry name" value="H-type_lectin_domain"/>
</dbReference>
<evidence type="ECO:0000313" key="5">
    <source>
        <dbReference type="Proteomes" id="UP000692954"/>
    </source>
</evidence>
<evidence type="ECO:0000313" key="4">
    <source>
        <dbReference type="EMBL" id="CAD8105141.1"/>
    </source>
</evidence>
<feature type="transmembrane region" description="Helical" evidence="1">
    <location>
        <begin position="199"/>
        <end position="221"/>
    </location>
</feature>
<protein>
    <recommendedName>
        <fullName evidence="3">H-type lectin domain-containing protein</fullName>
    </recommendedName>
</protein>
<dbReference type="OrthoDB" id="306785at2759"/>
<dbReference type="GO" id="GO:0030246">
    <property type="term" value="F:carbohydrate binding"/>
    <property type="evidence" value="ECO:0007669"/>
    <property type="project" value="InterPro"/>
</dbReference>
<proteinExistence type="predicted"/>
<gene>
    <name evidence="4" type="ORF">PSON_ATCC_30995.1.T0830211</name>
</gene>
<evidence type="ECO:0000256" key="1">
    <source>
        <dbReference type="SAM" id="Phobius"/>
    </source>
</evidence>
<keyword evidence="5" id="KW-1185">Reference proteome</keyword>
<sequence>MKLLAVFSLLIEVFNLRIPQFDSGNAVGVSHSQGHILETQTYVPRQVVVYVQFSVAFETIPQVFISQSKVDSYDGSIGFNQRVGLITQKGFLVHSIALTSQSLIQLYFYWIAMCDDGVQVITFDTYDVKSLRTITGQREVLFQIDHNFQEATRGLISLNGFHFSNQLIQQLNSRLQKLPRKKQQYLGHLMRNHYQIIQVLVFFLALIYHYGLHLFILLQIFQQIISQIFKLTFQVIILAMNQFLLSHGEAINMVNECCFEYQNNIYILDMGDSVVYAIFHSAAIYVFDANHKIFDENCLELFSQCDFSGESILVCEKIPNLSIKGWSKPVKSLTIPKQKTINLFTKENY</sequence>
<dbReference type="AlphaFoldDB" id="A0A8S1PQ40"/>
<comment type="caution">
    <text evidence="4">The sequence shown here is derived from an EMBL/GenBank/DDBJ whole genome shotgun (WGS) entry which is preliminary data.</text>
</comment>
<feature type="domain" description="H-type lectin" evidence="3">
    <location>
        <begin position="50"/>
        <end position="113"/>
    </location>
</feature>
<feature type="signal peptide" evidence="2">
    <location>
        <begin position="1"/>
        <end position="15"/>
    </location>
</feature>
<dbReference type="GO" id="GO:0007155">
    <property type="term" value="P:cell adhesion"/>
    <property type="evidence" value="ECO:0007669"/>
    <property type="project" value="InterPro"/>
</dbReference>
<reference evidence="4" key="1">
    <citation type="submission" date="2021-01" db="EMBL/GenBank/DDBJ databases">
        <authorList>
            <consortium name="Genoscope - CEA"/>
            <person name="William W."/>
        </authorList>
    </citation>
    <scope>NUCLEOTIDE SEQUENCE</scope>
</reference>
<evidence type="ECO:0000259" key="3">
    <source>
        <dbReference type="Pfam" id="PF09458"/>
    </source>
</evidence>
<keyword evidence="1" id="KW-0472">Membrane</keyword>
<accession>A0A8S1PQ40</accession>